<comment type="caution">
    <text evidence="1">The sequence shown here is derived from an EMBL/GenBank/DDBJ whole genome shotgun (WGS) entry which is preliminary data.</text>
</comment>
<reference evidence="1" key="1">
    <citation type="submission" date="2021-01" db="EMBL/GenBank/DDBJ databases">
        <title>Whole genome shotgun sequence of Virgisporangium aurantiacum NBRC 16421.</title>
        <authorList>
            <person name="Komaki H."/>
            <person name="Tamura T."/>
        </authorList>
    </citation>
    <scope>NUCLEOTIDE SEQUENCE</scope>
    <source>
        <strain evidence="1">NBRC 16421</strain>
    </source>
</reference>
<accession>A0A8J4E1L2</accession>
<keyword evidence="2" id="KW-1185">Reference proteome</keyword>
<evidence type="ECO:0000313" key="2">
    <source>
        <dbReference type="Proteomes" id="UP000612585"/>
    </source>
</evidence>
<sequence>MLMRRWSLAPEAVAAGRDITGTVHTGPMYVQVLAGRFDRLHDAIFDPAPLEEQLDLARQSQDGRFCTGRSQIRACSIS</sequence>
<name>A0A8J4E1L2_9ACTN</name>
<dbReference type="Proteomes" id="UP000612585">
    <property type="component" value="Unassembled WGS sequence"/>
</dbReference>
<evidence type="ECO:0000313" key="1">
    <source>
        <dbReference type="EMBL" id="GIJ58915.1"/>
    </source>
</evidence>
<organism evidence="1 2">
    <name type="scientific">Virgisporangium aurantiacum</name>
    <dbReference type="NCBI Taxonomy" id="175570"/>
    <lineage>
        <taxon>Bacteria</taxon>
        <taxon>Bacillati</taxon>
        <taxon>Actinomycetota</taxon>
        <taxon>Actinomycetes</taxon>
        <taxon>Micromonosporales</taxon>
        <taxon>Micromonosporaceae</taxon>
        <taxon>Virgisporangium</taxon>
    </lineage>
</organism>
<dbReference type="AlphaFoldDB" id="A0A8J4E1L2"/>
<proteinExistence type="predicted"/>
<gene>
    <name evidence="1" type="ORF">Vau01_064310</name>
</gene>
<protein>
    <submittedName>
        <fullName evidence="1">Uncharacterized protein</fullName>
    </submittedName>
</protein>
<dbReference type="EMBL" id="BOPG01000044">
    <property type="protein sequence ID" value="GIJ58915.1"/>
    <property type="molecule type" value="Genomic_DNA"/>
</dbReference>